<keyword evidence="1" id="KW-0732">Signal</keyword>
<comment type="caution">
    <text evidence="2">The sequence shown here is derived from an EMBL/GenBank/DDBJ whole genome shotgun (WGS) entry which is preliminary data.</text>
</comment>
<gene>
    <name evidence="2" type="ORF">KC19_12G095100</name>
</gene>
<dbReference type="EMBL" id="CM026433">
    <property type="protein sequence ID" value="KAG0554484.1"/>
    <property type="molecule type" value="Genomic_DNA"/>
</dbReference>
<protein>
    <submittedName>
        <fullName evidence="2">Uncharacterized protein</fullName>
    </submittedName>
</protein>
<accession>A0A8T0G5D8</accession>
<dbReference type="EMBL" id="CM026433">
    <property type="protein sequence ID" value="KAG0554483.1"/>
    <property type="molecule type" value="Genomic_DNA"/>
</dbReference>
<evidence type="ECO:0000313" key="2">
    <source>
        <dbReference type="EMBL" id="KAG0554483.1"/>
    </source>
</evidence>
<reference evidence="2" key="1">
    <citation type="submission" date="2020-06" db="EMBL/GenBank/DDBJ databases">
        <title>WGS assembly of Ceratodon purpureus strain R40.</title>
        <authorList>
            <person name="Carey S.B."/>
            <person name="Jenkins J."/>
            <person name="Shu S."/>
            <person name="Lovell J.T."/>
            <person name="Sreedasyam A."/>
            <person name="Maumus F."/>
            <person name="Tiley G.P."/>
            <person name="Fernandez-Pozo N."/>
            <person name="Barry K."/>
            <person name="Chen C."/>
            <person name="Wang M."/>
            <person name="Lipzen A."/>
            <person name="Daum C."/>
            <person name="Saski C.A."/>
            <person name="Payton A.C."/>
            <person name="Mcbreen J.C."/>
            <person name="Conrad R.E."/>
            <person name="Kollar L.M."/>
            <person name="Olsson S."/>
            <person name="Huttunen S."/>
            <person name="Landis J.B."/>
            <person name="Wickett N.J."/>
            <person name="Johnson M.G."/>
            <person name="Rensing S.A."/>
            <person name="Grimwood J."/>
            <person name="Schmutz J."/>
            <person name="Mcdaniel S.F."/>
        </authorList>
    </citation>
    <scope>NUCLEOTIDE SEQUENCE</scope>
    <source>
        <strain evidence="2">R40</strain>
    </source>
</reference>
<name>A0A8T0G5D8_CERPU</name>
<keyword evidence="3" id="KW-1185">Reference proteome</keyword>
<evidence type="ECO:0000313" key="3">
    <source>
        <dbReference type="Proteomes" id="UP000822688"/>
    </source>
</evidence>
<sequence>MVTHARAMLLAICMLFAVADTCGAARALTRGELAPLLGKKVVIAKAPEPTPWPEEFTIAFTTDDGTASGELFYDWGNKQQVILHGEGSSHCKARGSTGACYILENSGGTFEVDPVARKCEITSEWGTVPPTWVVPGVFGGVEDVNGVKCNRFNYPPSPHTWLETVDGGEFCAFGFPAPSFTYIFSPSSLKLEKPASKIFTIPDYCPKDTTSVDLQEAHLKAIL</sequence>
<proteinExistence type="predicted"/>
<feature type="chain" id="PRO_5036435041" evidence="1">
    <location>
        <begin position="25"/>
        <end position="223"/>
    </location>
</feature>
<evidence type="ECO:0000256" key="1">
    <source>
        <dbReference type="SAM" id="SignalP"/>
    </source>
</evidence>
<dbReference type="Proteomes" id="UP000822688">
    <property type="component" value="Chromosome 12"/>
</dbReference>
<organism evidence="2 3">
    <name type="scientific">Ceratodon purpureus</name>
    <name type="common">Fire moss</name>
    <name type="synonym">Dicranum purpureum</name>
    <dbReference type="NCBI Taxonomy" id="3225"/>
    <lineage>
        <taxon>Eukaryota</taxon>
        <taxon>Viridiplantae</taxon>
        <taxon>Streptophyta</taxon>
        <taxon>Embryophyta</taxon>
        <taxon>Bryophyta</taxon>
        <taxon>Bryophytina</taxon>
        <taxon>Bryopsida</taxon>
        <taxon>Dicranidae</taxon>
        <taxon>Pseudoditrichales</taxon>
        <taxon>Ditrichaceae</taxon>
        <taxon>Ceratodon</taxon>
    </lineage>
</organism>
<feature type="signal peptide" evidence="1">
    <location>
        <begin position="1"/>
        <end position="24"/>
    </location>
</feature>
<dbReference type="AlphaFoldDB" id="A0A8T0G5D8"/>